<keyword evidence="5" id="KW-0472">Membrane</keyword>
<feature type="region of interest" description="Disordered" evidence="4">
    <location>
        <begin position="536"/>
        <end position="564"/>
    </location>
</feature>
<dbReference type="InterPro" id="IPR015914">
    <property type="entry name" value="PAPs_N"/>
</dbReference>
<dbReference type="Gene3D" id="3.60.21.10">
    <property type="match status" value="1"/>
</dbReference>
<evidence type="ECO:0000313" key="9">
    <source>
        <dbReference type="EMBL" id="GFO41119.1"/>
    </source>
</evidence>
<dbReference type="InterPro" id="IPR008963">
    <property type="entry name" value="Purple_acid_Pase-like_N"/>
</dbReference>
<feature type="compositionally biased region" description="Acidic residues" evidence="4">
    <location>
        <begin position="539"/>
        <end position="551"/>
    </location>
</feature>
<accession>A0AAV4DAC3</accession>
<dbReference type="Pfam" id="PF14008">
    <property type="entry name" value="Metallophos_C"/>
    <property type="match status" value="1"/>
</dbReference>
<dbReference type="Proteomes" id="UP000735302">
    <property type="component" value="Unassembled WGS sequence"/>
</dbReference>
<feature type="transmembrane region" description="Helical" evidence="5">
    <location>
        <begin position="488"/>
        <end position="508"/>
    </location>
</feature>
<evidence type="ECO:0000259" key="7">
    <source>
        <dbReference type="Pfam" id="PF14008"/>
    </source>
</evidence>
<evidence type="ECO:0000256" key="4">
    <source>
        <dbReference type="SAM" id="MobiDB-lite"/>
    </source>
</evidence>
<organism evidence="9 10">
    <name type="scientific">Plakobranchus ocellatus</name>
    <dbReference type="NCBI Taxonomy" id="259542"/>
    <lineage>
        <taxon>Eukaryota</taxon>
        <taxon>Metazoa</taxon>
        <taxon>Spiralia</taxon>
        <taxon>Lophotrochozoa</taxon>
        <taxon>Mollusca</taxon>
        <taxon>Gastropoda</taxon>
        <taxon>Heterobranchia</taxon>
        <taxon>Euthyneura</taxon>
        <taxon>Panpulmonata</taxon>
        <taxon>Sacoglossa</taxon>
        <taxon>Placobranchoidea</taxon>
        <taxon>Plakobranchidae</taxon>
        <taxon>Plakobranchus</taxon>
    </lineage>
</organism>
<dbReference type="InterPro" id="IPR004843">
    <property type="entry name" value="Calcineurin-like_PHP"/>
</dbReference>
<keyword evidence="3" id="KW-0378">Hydrolase</keyword>
<evidence type="ECO:0000259" key="6">
    <source>
        <dbReference type="Pfam" id="PF00149"/>
    </source>
</evidence>
<evidence type="ECO:0000256" key="3">
    <source>
        <dbReference type="RuleBase" id="RU361203"/>
    </source>
</evidence>
<evidence type="ECO:0000313" key="10">
    <source>
        <dbReference type="Proteomes" id="UP000735302"/>
    </source>
</evidence>
<dbReference type="Pfam" id="PF16656">
    <property type="entry name" value="Pur_ac_phosph_N"/>
    <property type="match status" value="1"/>
</dbReference>
<dbReference type="SUPFAM" id="SSF49363">
    <property type="entry name" value="Purple acid phosphatase, N-terminal domain"/>
    <property type="match status" value="1"/>
</dbReference>
<dbReference type="InterPro" id="IPR041792">
    <property type="entry name" value="MPP_PAP"/>
</dbReference>
<dbReference type="PANTHER" id="PTHR45867">
    <property type="entry name" value="PURPLE ACID PHOSPHATASE"/>
    <property type="match status" value="1"/>
</dbReference>
<keyword evidence="1 3" id="KW-0732">Signal</keyword>
<evidence type="ECO:0000256" key="1">
    <source>
        <dbReference type="ARBA" id="ARBA00022729"/>
    </source>
</evidence>
<comment type="catalytic activity">
    <reaction evidence="3">
        <text>a phosphate monoester + H2O = an alcohol + phosphate</text>
        <dbReference type="Rhea" id="RHEA:15017"/>
        <dbReference type="ChEBI" id="CHEBI:15377"/>
        <dbReference type="ChEBI" id="CHEBI:30879"/>
        <dbReference type="ChEBI" id="CHEBI:43474"/>
        <dbReference type="ChEBI" id="CHEBI:67140"/>
        <dbReference type="EC" id="3.1.3.2"/>
    </reaction>
</comment>
<dbReference type="EC" id="3.1.3.2" evidence="3"/>
<keyword evidence="5" id="KW-0812">Transmembrane</keyword>
<dbReference type="SUPFAM" id="SSF56300">
    <property type="entry name" value="Metallo-dependent phosphatases"/>
    <property type="match status" value="1"/>
</dbReference>
<comment type="caution">
    <text evidence="9">The sequence shown here is derived from an EMBL/GenBank/DDBJ whole genome shotgun (WGS) entry which is preliminary data.</text>
</comment>
<dbReference type="Pfam" id="PF00149">
    <property type="entry name" value="Metallophos"/>
    <property type="match status" value="1"/>
</dbReference>
<evidence type="ECO:0000256" key="5">
    <source>
        <dbReference type="SAM" id="Phobius"/>
    </source>
</evidence>
<feature type="signal peptide" evidence="3">
    <location>
        <begin position="1"/>
        <end position="27"/>
    </location>
</feature>
<sequence length="564" mass="63826">MKLRRTCDYFVFCLLISIWSFPAIALSQSVGYTTAKCIPKEVHITYGDTTSEVVIIWSTEDQCIPTKVQYALNSPWGLDQTAPGEGRVFEGPDKKKNYFHKVKLRDLQPSSTYYYKPSSQRVTEGPYMFKTAPKSASDSDVHFLVVSDLSSTSPAIPTLNEEASSGKYAAILHAGNIAMNLSTRSGAIGDDFFHLMEPSLRSVPYMVAPGPDEQEDGSYFHYLHRFSYGEWPISKDKMWYSVDIGPVHLISFSTEIFFTDNGQYKASQHDWLIRDLKLANTNREAVPWVVAFGHRPMYCSYEDPSLECNHKASEVKKGLEDILYRFGADIVIQSYGAAYERSYPQFKGVPVNKNYTDPLAPVHILTGGATPWDIEYNFTNPMPKWCAFRYTNRSVMSYGRLHIVNASFAEYEQVDAESNEVFDSFVIIQGKHGQFSIEDLPENVSATIDKNIKDAGGKPGVLNIEEIGNTQENSRIQKLLQGDNRNRLIIGVVAGVVIVVAFIVIITVRRFRKRRRTTRRWEHMDINYGKKFYSKAPDKDEDNDFEIDMSDGTEGTTKLLNSGD</sequence>
<dbReference type="CDD" id="cd00839">
    <property type="entry name" value="MPP_PAPs"/>
    <property type="match status" value="1"/>
</dbReference>
<evidence type="ECO:0000256" key="2">
    <source>
        <dbReference type="ARBA" id="ARBA00023180"/>
    </source>
</evidence>
<comment type="similarity">
    <text evidence="3">Belongs to the metallophosphoesterase superfamily. Purple acid phosphatase family.</text>
</comment>
<keyword evidence="2" id="KW-0325">Glycoprotein</keyword>
<feature type="domain" description="Purple acid phosphatase N-terminal" evidence="8">
    <location>
        <begin position="39"/>
        <end position="131"/>
    </location>
</feature>
<name>A0AAV4DAC3_9GAST</name>
<reference evidence="9 10" key="1">
    <citation type="journal article" date="2021" name="Elife">
        <title>Chloroplast acquisition without the gene transfer in kleptoplastic sea slugs, Plakobranchus ocellatus.</title>
        <authorList>
            <person name="Maeda T."/>
            <person name="Takahashi S."/>
            <person name="Yoshida T."/>
            <person name="Shimamura S."/>
            <person name="Takaki Y."/>
            <person name="Nagai Y."/>
            <person name="Toyoda A."/>
            <person name="Suzuki Y."/>
            <person name="Arimoto A."/>
            <person name="Ishii H."/>
            <person name="Satoh N."/>
            <person name="Nishiyama T."/>
            <person name="Hasebe M."/>
            <person name="Maruyama T."/>
            <person name="Minagawa J."/>
            <person name="Obokata J."/>
            <person name="Shigenobu S."/>
        </authorList>
    </citation>
    <scope>NUCLEOTIDE SEQUENCE [LARGE SCALE GENOMIC DNA]</scope>
</reference>
<dbReference type="GO" id="GO:0003993">
    <property type="term" value="F:acid phosphatase activity"/>
    <property type="evidence" value="ECO:0007669"/>
    <property type="project" value="UniProtKB-EC"/>
</dbReference>
<feature type="domain" description="Purple acid phosphatase C-terminal" evidence="7">
    <location>
        <begin position="360"/>
        <end position="424"/>
    </location>
</feature>
<protein>
    <recommendedName>
        <fullName evidence="3">Purple acid phosphatase</fullName>
        <ecNumber evidence="3">3.1.3.2</ecNumber>
    </recommendedName>
</protein>
<gene>
    <name evidence="9" type="ORF">PoB_006762400</name>
</gene>
<keyword evidence="5" id="KW-1133">Transmembrane helix</keyword>
<dbReference type="GO" id="GO:0046872">
    <property type="term" value="F:metal ion binding"/>
    <property type="evidence" value="ECO:0007669"/>
    <property type="project" value="InterPro"/>
</dbReference>
<feature type="domain" description="Calcineurin-like phosphoesterase" evidence="6">
    <location>
        <begin position="142"/>
        <end position="332"/>
    </location>
</feature>
<evidence type="ECO:0000259" key="8">
    <source>
        <dbReference type="Pfam" id="PF16656"/>
    </source>
</evidence>
<dbReference type="Gene3D" id="2.60.40.380">
    <property type="entry name" value="Purple acid phosphatase-like, N-terminal"/>
    <property type="match status" value="1"/>
</dbReference>
<dbReference type="AlphaFoldDB" id="A0AAV4DAC3"/>
<feature type="compositionally biased region" description="Polar residues" evidence="4">
    <location>
        <begin position="553"/>
        <end position="564"/>
    </location>
</feature>
<proteinExistence type="inferred from homology"/>
<keyword evidence="10" id="KW-1185">Reference proteome</keyword>
<dbReference type="InterPro" id="IPR025733">
    <property type="entry name" value="PAPs_C"/>
</dbReference>
<dbReference type="EMBL" id="BLXT01007668">
    <property type="protein sequence ID" value="GFO41119.1"/>
    <property type="molecule type" value="Genomic_DNA"/>
</dbReference>
<dbReference type="InterPro" id="IPR029052">
    <property type="entry name" value="Metallo-depent_PP-like"/>
</dbReference>
<feature type="chain" id="PRO_5043086226" description="Purple acid phosphatase" evidence="3">
    <location>
        <begin position="28"/>
        <end position="564"/>
    </location>
</feature>